<feature type="transmembrane region" description="Helical" evidence="8">
    <location>
        <begin position="56"/>
        <end position="78"/>
    </location>
</feature>
<feature type="transmembrane region" description="Helical" evidence="8">
    <location>
        <begin position="306"/>
        <end position="325"/>
    </location>
</feature>
<dbReference type="AlphaFoldDB" id="A0A0N8GFV4"/>
<feature type="transmembrane region" description="Helical" evidence="8">
    <location>
        <begin position="279"/>
        <end position="300"/>
    </location>
</feature>
<dbReference type="GO" id="GO:0022857">
    <property type="term" value="F:transmembrane transporter activity"/>
    <property type="evidence" value="ECO:0007669"/>
    <property type="project" value="InterPro"/>
</dbReference>
<keyword evidence="5 8" id="KW-0812">Transmembrane</keyword>
<dbReference type="PANTHER" id="PTHR30472:SF25">
    <property type="entry name" value="ABC TRANSPORTER PERMEASE PROTEIN MJ0876-RELATED"/>
    <property type="match status" value="1"/>
</dbReference>
<dbReference type="InterPro" id="IPR000522">
    <property type="entry name" value="ABC_transptr_permease_BtuC"/>
</dbReference>
<feature type="transmembrane region" description="Helical" evidence="8">
    <location>
        <begin position="90"/>
        <end position="110"/>
    </location>
</feature>
<reference evidence="9 10" key="2">
    <citation type="submission" date="2015-10" db="EMBL/GenBank/DDBJ databases">
        <title>Draft Genome Sequence of Prosthecomicrobium hirschii ATCC 27832.</title>
        <authorList>
            <person name="Daniel J."/>
            <person name="Givan S.A."/>
            <person name="Brun Y.V."/>
            <person name="Brown P.J."/>
        </authorList>
    </citation>
    <scope>NUCLEOTIDE SEQUENCE [LARGE SCALE GENOMIC DNA]</scope>
    <source>
        <strain evidence="9 10">16</strain>
    </source>
</reference>
<accession>A0A0N8GFV4</accession>
<organism evidence="9 10">
    <name type="scientific">Prosthecodimorpha hirschii</name>
    <dbReference type="NCBI Taxonomy" id="665126"/>
    <lineage>
        <taxon>Bacteria</taxon>
        <taxon>Pseudomonadati</taxon>
        <taxon>Pseudomonadota</taxon>
        <taxon>Alphaproteobacteria</taxon>
        <taxon>Hyphomicrobiales</taxon>
        <taxon>Ancalomicrobiaceae</taxon>
        <taxon>Prosthecodimorpha</taxon>
    </lineage>
</organism>
<evidence type="ECO:0000256" key="2">
    <source>
        <dbReference type="ARBA" id="ARBA00007935"/>
    </source>
</evidence>
<keyword evidence="4" id="KW-1003">Cell membrane</keyword>
<evidence type="ECO:0000256" key="1">
    <source>
        <dbReference type="ARBA" id="ARBA00004651"/>
    </source>
</evidence>
<dbReference type="Pfam" id="PF01032">
    <property type="entry name" value="FecCD"/>
    <property type="match status" value="1"/>
</dbReference>
<proteinExistence type="inferred from homology"/>
<feature type="transmembrane region" description="Helical" evidence="8">
    <location>
        <begin position="116"/>
        <end position="137"/>
    </location>
</feature>
<feature type="transmembrane region" description="Helical" evidence="8">
    <location>
        <begin position="234"/>
        <end position="267"/>
    </location>
</feature>
<protein>
    <submittedName>
        <fullName evidence="9">ABC transporter permease</fullName>
    </submittedName>
</protein>
<evidence type="ECO:0000256" key="7">
    <source>
        <dbReference type="ARBA" id="ARBA00023136"/>
    </source>
</evidence>
<keyword evidence="3" id="KW-0813">Transport</keyword>
<comment type="caution">
    <text evidence="9">The sequence shown here is derived from an EMBL/GenBank/DDBJ whole genome shotgun (WGS) entry which is preliminary data.</text>
</comment>
<keyword evidence="6 8" id="KW-1133">Transmembrane helix</keyword>
<feature type="transmembrane region" description="Helical" evidence="8">
    <location>
        <begin position="144"/>
        <end position="165"/>
    </location>
</feature>
<dbReference type="Proteomes" id="UP000048984">
    <property type="component" value="Unassembled WGS sequence"/>
</dbReference>
<dbReference type="PANTHER" id="PTHR30472">
    <property type="entry name" value="FERRIC ENTEROBACTIN TRANSPORT SYSTEM PERMEASE PROTEIN"/>
    <property type="match status" value="1"/>
</dbReference>
<evidence type="ECO:0000313" key="10">
    <source>
        <dbReference type="Proteomes" id="UP000048984"/>
    </source>
</evidence>
<evidence type="ECO:0000256" key="6">
    <source>
        <dbReference type="ARBA" id="ARBA00022989"/>
    </source>
</evidence>
<keyword evidence="10" id="KW-1185">Reference proteome</keyword>
<dbReference type="GO" id="GO:0033214">
    <property type="term" value="P:siderophore-iron import into cell"/>
    <property type="evidence" value="ECO:0007669"/>
    <property type="project" value="TreeGrafter"/>
</dbReference>
<dbReference type="Gene3D" id="1.10.3470.10">
    <property type="entry name" value="ABC transporter involved in vitamin B12 uptake, BtuC"/>
    <property type="match status" value="1"/>
</dbReference>
<evidence type="ECO:0000256" key="5">
    <source>
        <dbReference type="ARBA" id="ARBA00022692"/>
    </source>
</evidence>
<dbReference type="EMBL" id="LJYW01000001">
    <property type="protein sequence ID" value="KPL55369.1"/>
    <property type="molecule type" value="Genomic_DNA"/>
</dbReference>
<reference evidence="9 10" key="1">
    <citation type="submission" date="2015-09" db="EMBL/GenBank/DDBJ databases">
        <authorList>
            <consortium name="Swine Surveillance"/>
        </authorList>
    </citation>
    <scope>NUCLEOTIDE SEQUENCE [LARGE SCALE GENOMIC DNA]</scope>
    <source>
        <strain evidence="9 10">16</strain>
    </source>
</reference>
<keyword evidence="7 8" id="KW-0472">Membrane</keyword>
<comment type="subcellular location">
    <subcellularLocation>
        <location evidence="1">Cell membrane</location>
        <topology evidence="1">Multi-pass membrane protein</topology>
    </subcellularLocation>
</comment>
<dbReference type="GO" id="GO:0005886">
    <property type="term" value="C:plasma membrane"/>
    <property type="evidence" value="ECO:0007669"/>
    <property type="project" value="UniProtKB-SubCell"/>
</dbReference>
<evidence type="ECO:0000256" key="8">
    <source>
        <dbReference type="SAM" id="Phobius"/>
    </source>
</evidence>
<evidence type="ECO:0000256" key="3">
    <source>
        <dbReference type="ARBA" id="ARBA00022448"/>
    </source>
</evidence>
<dbReference type="STRING" id="665126.ABB55_26615"/>
<feature type="transmembrane region" description="Helical" evidence="8">
    <location>
        <begin position="193"/>
        <end position="214"/>
    </location>
</feature>
<comment type="similarity">
    <text evidence="2">Belongs to the binding-protein-dependent transport system permease family. FecCD subfamily.</text>
</comment>
<evidence type="ECO:0000313" key="9">
    <source>
        <dbReference type="EMBL" id="KPL55369.1"/>
    </source>
</evidence>
<dbReference type="CDD" id="cd06550">
    <property type="entry name" value="TM_ABC_iron-siderophores_like"/>
    <property type="match status" value="1"/>
</dbReference>
<dbReference type="InterPro" id="IPR037294">
    <property type="entry name" value="ABC_BtuC-like"/>
</dbReference>
<dbReference type="SUPFAM" id="SSF81345">
    <property type="entry name" value="ABC transporter involved in vitamin B12 uptake, BtuC"/>
    <property type="match status" value="1"/>
</dbReference>
<sequence>MTLSAPDRWLLPLLGGLALVLAAVSLTIGAAGLAPSRALAALIVDDGAVSIVMREIRLPRAILSVSLGAALGLSGAALQGYLRNPLADAGLMGIGPGAALGAVAAIYGGVSALFPLALPLMALAGGFVAMALVLAMAGRGDGPAGLILAGVAVSSLAGALTALALSLSENPFAALEIVYWMLGSLNDRSMQHVWLALPFMAGGGLLLVLAGRGLDALSLGAETARSLGVNMTALRLLILAGTAATVGAATAIAGAIGFVGLVVPHLLRPWVGARPSRLLLASALGGAALLTAADIAAGLVAPDRDLKLGVVTALIGTPFFLRLIAAGRSGSR</sequence>
<name>A0A0N8GFV4_9HYPH</name>
<gene>
    <name evidence="9" type="ORF">ABB55_26615</name>
</gene>
<evidence type="ECO:0000256" key="4">
    <source>
        <dbReference type="ARBA" id="ARBA00022475"/>
    </source>
</evidence>